<gene>
    <name evidence="1" type="ORF">LSAA_3781</name>
</gene>
<dbReference type="EMBL" id="HG994591">
    <property type="protein sequence ID" value="CAF2821072.1"/>
    <property type="molecule type" value="Genomic_DNA"/>
</dbReference>
<protein>
    <submittedName>
        <fullName evidence="1">(salmon louse) hypothetical protein</fullName>
    </submittedName>
</protein>
<sequence>MVLEEVIMECSGHIGGVSALGSSFLVLAYADDTFLLADSLPQLGLALNLLGATANSKRMTYDFIPYIGKFKPVDDPSVPDLKQCGNIVLHLAQTIPTNIKHLLFFNNWFTSLSILEHRASRDIWCCGTV</sequence>
<evidence type="ECO:0000313" key="1">
    <source>
        <dbReference type="EMBL" id="CAF2821072.1"/>
    </source>
</evidence>
<reference evidence="1" key="1">
    <citation type="submission" date="2021-02" db="EMBL/GenBank/DDBJ databases">
        <authorList>
            <person name="Bekaert M."/>
        </authorList>
    </citation>
    <scope>NUCLEOTIDE SEQUENCE</scope>
    <source>
        <strain evidence="1">IoA-00</strain>
    </source>
</reference>
<keyword evidence="2" id="KW-1185">Reference proteome</keyword>
<accession>A0A7R8H2V3</accession>
<dbReference type="AlphaFoldDB" id="A0A7R8H2V3"/>
<evidence type="ECO:0000313" key="2">
    <source>
        <dbReference type="Proteomes" id="UP000675881"/>
    </source>
</evidence>
<name>A0A7R8H2V3_LEPSM</name>
<organism evidence="1 2">
    <name type="scientific">Lepeophtheirus salmonis</name>
    <name type="common">Salmon louse</name>
    <name type="synonym">Caligus salmonis</name>
    <dbReference type="NCBI Taxonomy" id="72036"/>
    <lineage>
        <taxon>Eukaryota</taxon>
        <taxon>Metazoa</taxon>
        <taxon>Ecdysozoa</taxon>
        <taxon>Arthropoda</taxon>
        <taxon>Crustacea</taxon>
        <taxon>Multicrustacea</taxon>
        <taxon>Hexanauplia</taxon>
        <taxon>Copepoda</taxon>
        <taxon>Siphonostomatoida</taxon>
        <taxon>Caligidae</taxon>
        <taxon>Lepeophtheirus</taxon>
    </lineage>
</organism>
<proteinExistence type="predicted"/>
<dbReference type="Proteomes" id="UP000675881">
    <property type="component" value="Chromosome 12"/>
</dbReference>